<proteinExistence type="predicted"/>
<dbReference type="OrthoDB" id="2432650at2759"/>
<organism evidence="1 2">
    <name type="scientific">Linnemannia gamsii</name>
    <dbReference type="NCBI Taxonomy" id="64522"/>
    <lineage>
        <taxon>Eukaryota</taxon>
        <taxon>Fungi</taxon>
        <taxon>Fungi incertae sedis</taxon>
        <taxon>Mucoromycota</taxon>
        <taxon>Mortierellomycotina</taxon>
        <taxon>Mortierellomycetes</taxon>
        <taxon>Mortierellales</taxon>
        <taxon>Mortierellaceae</taxon>
        <taxon>Linnemannia</taxon>
    </lineage>
</organism>
<sequence length="81" mass="9152">MPETVDFYIKAVDLWIEQNSSVVSAGLNSVRSGAEMNPREIAKPFMEVYKRKLGALSAAEKLHGDRVTEGYNDRGFKRMMI</sequence>
<evidence type="ECO:0000313" key="1">
    <source>
        <dbReference type="EMBL" id="KAG0311393.1"/>
    </source>
</evidence>
<protein>
    <submittedName>
        <fullName evidence="1">Uncharacterized protein</fullName>
    </submittedName>
</protein>
<name>A0A9P6UL92_9FUNG</name>
<dbReference type="Proteomes" id="UP000823405">
    <property type="component" value="Unassembled WGS sequence"/>
</dbReference>
<dbReference type="AlphaFoldDB" id="A0A9P6UL92"/>
<reference evidence="1" key="1">
    <citation type="journal article" date="2020" name="Fungal Divers.">
        <title>Resolving the Mortierellaceae phylogeny through synthesis of multi-gene phylogenetics and phylogenomics.</title>
        <authorList>
            <person name="Vandepol N."/>
            <person name="Liber J."/>
            <person name="Desiro A."/>
            <person name="Na H."/>
            <person name="Kennedy M."/>
            <person name="Barry K."/>
            <person name="Grigoriev I.V."/>
            <person name="Miller A.N."/>
            <person name="O'Donnell K."/>
            <person name="Stajich J.E."/>
            <person name="Bonito G."/>
        </authorList>
    </citation>
    <scope>NUCLEOTIDE SEQUENCE</scope>
    <source>
        <strain evidence="1">NVP60</strain>
    </source>
</reference>
<dbReference type="EMBL" id="JAAAIN010000721">
    <property type="protein sequence ID" value="KAG0311393.1"/>
    <property type="molecule type" value="Genomic_DNA"/>
</dbReference>
<keyword evidence="2" id="KW-1185">Reference proteome</keyword>
<comment type="caution">
    <text evidence="1">The sequence shown here is derived from an EMBL/GenBank/DDBJ whole genome shotgun (WGS) entry which is preliminary data.</text>
</comment>
<accession>A0A9P6UL92</accession>
<evidence type="ECO:0000313" key="2">
    <source>
        <dbReference type="Proteomes" id="UP000823405"/>
    </source>
</evidence>
<gene>
    <name evidence="1" type="ORF">BGZ97_011898</name>
</gene>